<comment type="cofactor">
    <cofactor evidence="4">
        <name>Mg(2+)</name>
        <dbReference type="ChEBI" id="CHEBI:18420"/>
    </cofactor>
</comment>
<evidence type="ECO:0000256" key="2">
    <source>
        <dbReference type="ARBA" id="ARBA00001936"/>
    </source>
</evidence>
<comment type="cofactor">
    <cofactor evidence="2">
        <name>Mn(2+)</name>
        <dbReference type="ChEBI" id="CHEBI:29035"/>
    </cofactor>
</comment>
<dbReference type="InterPro" id="IPR001611">
    <property type="entry name" value="Leu-rich_rpt"/>
</dbReference>
<evidence type="ECO:0000256" key="21">
    <source>
        <dbReference type="ARBA" id="ARBA00022837"/>
    </source>
</evidence>
<dbReference type="GO" id="GO:0003924">
    <property type="term" value="F:GTPase activity"/>
    <property type="evidence" value="ECO:0007669"/>
    <property type="project" value="InterPro"/>
</dbReference>
<dbReference type="InterPro" id="IPR033248">
    <property type="entry name" value="Transketolase_C"/>
</dbReference>
<keyword evidence="24" id="KW-0786">Thiamine pyrophosphate</keyword>
<accession>A0A5J5D8I5</accession>
<protein>
    <recommendedName>
        <fullName evidence="34">Leucine-rich repeat-containing protein 23</fullName>
        <ecNumber evidence="11">2.2.1.1</ecNumber>
    </recommendedName>
    <alternativeName>
        <fullName evidence="12">Transketolase</fullName>
    </alternativeName>
</protein>
<dbReference type="GO" id="GO:0005737">
    <property type="term" value="C:cytoplasm"/>
    <property type="evidence" value="ECO:0007669"/>
    <property type="project" value="UniProtKB-ARBA"/>
</dbReference>
<dbReference type="FunFam" id="3.30.70.330:FF:000110">
    <property type="entry name" value="RNA-binding protein 10 isoform X1"/>
    <property type="match status" value="1"/>
</dbReference>
<dbReference type="CDD" id="cd02012">
    <property type="entry name" value="TPP_TK"/>
    <property type="match status" value="1"/>
</dbReference>
<dbReference type="PROSITE" id="PS00802">
    <property type="entry name" value="TRANSKETOLASE_2"/>
    <property type="match status" value="1"/>
</dbReference>
<reference evidence="40 41" key="1">
    <citation type="submission" date="2019-08" db="EMBL/GenBank/DDBJ databases">
        <title>A chromosome-level genome assembly, high-density linkage maps, and genome scans reveal the genomic architecture of hybrid incompatibilities underlying speciation via character displacement in darters (Percidae: Etheostominae).</title>
        <authorList>
            <person name="Moran R.L."/>
            <person name="Catchen J.M."/>
            <person name="Fuller R.C."/>
        </authorList>
    </citation>
    <scope>NUCLEOTIDE SEQUENCE [LARGE SCALE GENOMIC DNA]</scope>
    <source>
        <strain evidence="40">EspeVRDwgs_2016</strain>
        <tissue evidence="40">Muscle</tissue>
    </source>
</reference>
<evidence type="ECO:0000256" key="18">
    <source>
        <dbReference type="ARBA" id="ARBA00022723"/>
    </source>
</evidence>
<feature type="region of interest" description="Disordered" evidence="37">
    <location>
        <begin position="309"/>
        <end position="331"/>
    </location>
</feature>
<dbReference type="CDD" id="cd01870">
    <property type="entry name" value="RhoA_like"/>
    <property type="match status" value="1"/>
</dbReference>
<evidence type="ECO:0000256" key="7">
    <source>
        <dbReference type="ARBA" id="ARBA00004611"/>
    </source>
</evidence>
<comment type="subunit">
    <text evidence="10">Homodimer.</text>
</comment>
<feature type="compositionally biased region" description="Basic and acidic residues" evidence="37">
    <location>
        <begin position="309"/>
        <end position="318"/>
    </location>
</feature>
<keyword evidence="32" id="KW-0636">Prenylation</keyword>
<keyword evidence="27" id="KW-0342">GTP-binding</keyword>
<dbReference type="Gene3D" id="3.40.50.920">
    <property type="match status" value="1"/>
</dbReference>
<evidence type="ECO:0000256" key="26">
    <source>
        <dbReference type="ARBA" id="ARBA00023069"/>
    </source>
</evidence>
<dbReference type="InterPro" id="IPR000504">
    <property type="entry name" value="RRM_dom"/>
</dbReference>
<dbReference type="SMART" id="SM00174">
    <property type="entry name" value="RHO"/>
    <property type="match status" value="1"/>
</dbReference>
<proteinExistence type="inferred from homology"/>
<dbReference type="CDD" id="cd12754">
    <property type="entry name" value="RRM2_RBM10"/>
    <property type="match status" value="1"/>
</dbReference>
<feature type="compositionally biased region" description="Basic and acidic residues" evidence="37">
    <location>
        <begin position="374"/>
        <end position="385"/>
    </location>
</feature>
<dbReference type="SUPFAM" id="SSF52922">
    <property type="entry name" value="TK C-terminal domain-like"/>
    <property type="match status" value="1"/>
</dbReference>
<evidence type="ECO:0000256" key="3">
    <source>
        <dbReference type="ARBA" id="ARBA00001941"/>
    </source>
</evidence>
<comment type="similarity">
    <text evidence="9">Belongs to the small GTPase superfamily. Rho family.</text>
</comment>
<evidence type="ECO:0000259" key="38">
    <source>
        <dbReference type="PROSITE" id="PS50102"/>
    </source>
</evidence>
<evidence type="ECO:0000256" key="6">
    <source>
        <dbReference type="ARBA" id="ARBA00004342"/>
    </source>
</evidence>
<feature type="compositionally biased region" description="Polar residues" evidence="37">
    <location>
        <begin position="1029"/>
        <end position="1039"/>
    </location>
</feature>
<dbReference type="PANTHER" id="PTHR43195">
    <property type="entry name" value="TRANSKETOLASE"/>
    <property type="match status" value="1"/>
</dbReference>
<keyword evidence="20" id="KW-0547">Nucleotide-binding</keyword>
<dbReference type="GO" id="GO:0003723">
    <property type="term" value="F:RNA binding"/>
    <property type="evidence" value="ECO:0007669"/>
    <property type="project" value="UniProtKB-UniRule"/>
</dbReference>
<keyword evidence="18" id="KW-0479">Metal-binding</keyword>
<evidence type="ECO:0000256" key="34">
    <source>
        <dbReference type="ARBA" id="ARBA00071477"/>
    </source>
</evidence>
<dbReference type="Pfam" id="PF02780">
    <property type="entry name" value="Transketolase_C"/>
    <property type="match status" value="1"/>
</dbReference>
<evidence type="ECO:0000256" key="5">
    <source>
        <dbReference type="ARBA" id="ARBA00001964"/>
    </source>
</evidence>
<dbReference type="SMART" id="SM00360">
    <property type="entry name" value="RRM"/>
    <property type="match status" value="2"/>
</dbReference>
<evidence type="ECO:0000256" key="9">
    <source>
        <dbReference type="ARBA" id="ARBA00010142"/>
    </source>
</evidence>
<dbReference type="InterPro" id="IPR027417">
    <property type="entry name" value="P-loop_NTPase"/>
</dbReference>
<dbReference type="EC" id="2.2.1.1" evidence="11"/>
<dbReference type="NCBIfam" id="TIGR00231">
    <property type="entry name" value="small_GTP"/>
    <property type="match status" value="1"/>
</dbReference>
<evidence type="ECO:0000256" key="14">
    <source>
        <dbReference type="ARBA" id="ARBA00022481"/>
    </source>
</evidence>
<feature type="compositionally biased region" description="Polar residues" evidence="37">
    <location>
        <begin position="908"/>
        <end position="918"/>
    </location>
</feature>
<keyword evidence="28" id="KW-0472">Membrane</keyword>
<dbReference type="GO" id="GO:0005525">
    <property type="term" value="F:GTP binding"/>
    <property type="evidence" value="ECO:0007669"/>
    <property type="project" value="UniProtKB-KW"/>
</dbReference>
<dbReference type="InterPro" id="IPR013087">
    <property type="entry name" value="Znf_C2H2_type"/>
</dbReference>
<dbReference type="EMBL" id="VOFY01000007">
    <property type="protein sequence ID" value="KAA8590998.1"/>
    <property type="molecule type" value="Genomic_DNA"/>
</dbReference>
<dbReference type="CDD" id="cd12753">
    <property type="entry name" value="RRM1_RBM10"/>
    <property type="match status" value="1"/>
</dbReference>
<feature type="region of interest" description="Disordered" evidence="37">
    <location>
        <begin position="262"/>
        <end position="287"/>
    </location>
</feature>
<keyword evidence="25" id="KW-0175">Coiled coil</keyword>
<evidence type="ECO:0000256" key="15">
    <source>
        <dbReference type="ARBA" id="ARBA00022490"/>
    </source>
</evidence>
<dbReference type="PANTHER" id="PTHR43195:SF4">
    <property type="entry name" value="TRANSKETOLASE-LIKE PROTEIN 2"/>
    <property type="match status" value="1"/>
</dbReference>
<organism evidence="40 41">
    <name type="scientific">Etheostoma spectabile</name>
    <name type="common">orangethroat darter</name>
    <dbReference type="NCBI Taxonomy" id="54343"/>
    <lineage>
        <taxon>Eukaryota</taxon>
        <taxon>Metazoa</taxon>
        <taxon>Chordata</taxon>
        <taxon>Craniata</taxon>
        <taxon>Vertebrata</taxon>
        <taxon>Euteleostomi</taxon>
        <taxon>Actinopterygii</taxon>
        <taxon>Neopterygii</taxon>
        <taxon>Teleostei</taxon>
        <taxon>Neoteleostei</taxon>
        <taxon>Acanthomorphata</taxon>
        <taxon>Eupercaria</taxon>
        <taxon>Perciformes</taxon>
        <taxon>Percoidei</taxon>
        <taxon>Percidae</taxon>
        <taxon>Etheostomatinae</taxon>
        <taxon>Etheostoma</taxon>
    </lineage>
</organism>
<evidence type="ECO:0000256" key="12">
    <source>
        <dbReference type="ARBA" id="ARBA00016662"/>
    </source>
</evidence>
<keyword evidence="22" id="KW-0460">Magnesium</keyword>
<evidence type="ECO:0000256" key="25">
    <source>
        <dbReference type="ARBA" id="ARBA00023054"/>
    </source>
</evidence>
<dbReference type="SMART" id="SM00175">
    <property type="entry name" value="RAB"/>
    <property type="match status" value="1"/>
</dbReference>
<dbReference type="InterPro" id="IPR005225">
    <property type="entry name" value="Small_GTP-bd"/>
</dbReference>
<evidence type="ECO:0000256" key="28">
    <source>
        <dbReference type="ARBA" id="ARBA00023136"/>
    </source>
</evidence>
<dbReference type="GO" id="GO:0005886">
    <property type="term" value="C:plasma membrane"/>
    <property type="evidence" value="ECO:0007669"/>
    <property type="project" value="UniProtKB-SubCell"/>
</dbReference>
<evidence type="ECO:0000256" key="19">
    <source>
        <dbReference type="ARBA" id="ARBA00022737"/>
    </source>
</evidence>
<evidence type="ECO:0000256" key="30">
    <source>
        <dbReference type="ARBA" id="ARBA00023273"/>
    </source>
</evidence>
<keyword evidence="30" id="KW-0966">Cell projection</keyword>
<dbReference type="GO" id="GO:0008270">
    <property type="term" value="F:zinc ion binding"/>
    <property type="evidence" value="ECO:0007669"/>
    <property type="project" value="UniProtKB-KW"/>
</dbReference>
<dbReference type="Pfam" id="PF14580">
    <property type="entry name" value="LRR_9"/>
    <property type="match status" value="1"/>
</dbReference>
<keyword evidence="13" id="KW-1003">Cell membrane</keyword>
<evidence type="ECO:0000256" key="11">
    <source>
        <dbReference type="ARBA" id="ARBA00013152"/>
    </source>
</evidence>
<feature type="domain" description="C2H2-type" evidence="39">
    <location>
        <begin position="1070"/>
        <end position="1100"/>
    </location>
</feature>
<feature type="compositionally biased region" description="Basic and acidic residues" evidence="37">
    <location>
        <begin position="1097"/>
        <end position="1116"/>
    </location>
</feature>
<dbReference type="InterPro" id="IPR051424">
    <property type="entry name" value="Transketolase-like"/>
</dbReference>
<dbReference type="PROSITE" id="PS51421">
    <property type="entry name" value="RAS"/>
    <property type="match status" value="1"/>
</dbReference>
<dbReference type="SMART" id="SM00365">
    <property type="entry name" value="LRR_SD22"/>
    <property type="match status" value="4"/>
</dbReference>
<keyword evidence="14" id="KW-0488">Methylation</keyword>
<dbReference type="PROSITE" id="PS51419">
    <property type="entry name" value="RAB"/>
    <property type="match status" value="1"/>
</dbReference>
<keyword evidence="36" id="KW-0694">RNA-binding</keyword>
<keyword evidence="17" id="KW-0808">Transferase</keyword>
<dbReference type="InterPro" id="IPR035979">
    <property type="entry name" value="RBD_domain_sf"/>
</dbReference>
<evidence type="ECO:0000313" key="40">
    <source>
        <dbReference type="EMBL" id="KAA8590998.1"/>
    </source>
</evidence>
<dbReference type="Proteomes" id="UP000327493">
    <property type="component" value="Chromosome 7"/>
</dbReference>
<comment type="function">
    <text evidence="33">Regulates a signal transduction pathway linking plasma membrane receptors to the assembly of focal adhesions and actin stress fibers.</text>
</comment>
<feature type="compositionally biased region" description="Acidic residues" evidence="37">
    <location>
        <begin position="1137"/>
        <end position="1153"/>
    </location>
</feature>
<feature type="compositionally biased region" description="Low complexity" evidence="37">
    <location>
        <begin position="968"/>
        <end position="982"/>
    </location>
</feature>
<dbReference type="SMART" id="SM00861">
    <property type="entry name" value="Transket_pyr"/>
    <property type="match status" value="1"/>
</dbReference>
<comment type="similarity">
    <text evidence="8">Belongs to the transketolase family.</text>
</comment>
<dbReference type="SUPFAM" id="SSF52058">
    <property type="entry name" value="L domain-like"/>
    <property type="match status" value="1"/>
</dbReference>
<dbReference type="InterPro" id="IPR012677">
    <property type="entry name" value="Nucleotide-bd_a/b_plait_sf"/>
</dbReference>
<comment type="subcellular location">
    <subcellularLocation>
        <location evidence="6">Cell membrane</location>
        <topology evidence="6">Lipid-anchor</topology>
        <orientation evidence="6">Cytoplasmic side</orientation>
    </subcellularLocation>
    <subcellularLocation>
        <location evidence="7">Cytoplasm</location>
        <location evidence="7">Cytoskeleton</location>
        <location evidence="7">Flagellum axoneme</location>
    </subcellularLocation>
</comment>
<dbReference type="InterPro" id="IPR049557">
    <property type="entry name" value="Transketolase_CS"/>
</dbReference>
<dbReference type="PRINTS" id="PR00449">
    <property type="entry name" value="RASTRNSFRMNG"/>
</dbReference>
<dbReference type="SUPFAM" id="SSF52518">
    <property type="entry name" value="Thiamin diphosphate-binding fold (THDP-binding)"/>
    <property type="match status" value="2"/>
</dbReference>
<keyword evidence="26" id="KW-0969">Cilium</keyword>
<dbReference type="PROSITE" id="PS51420">
    <property type="entry name" value="RHO"/>
    <property type="match status" value="1"/>
</dbReference>
<evidence type="ECO:0000256" key="23">
    <source>
        <dbReference type="ARBA" id="ARBA00022846"/>
    </source>
</evidence>
<dbReference type="Gene3D" id="3.80.10.10">
    <property type="entry name" value="Ribonuclease Inhibitor"/>
    <property type="match status" value="2"/>
</dbReference>
<dbReference type="GO" id="GO:0030976">
    <property type="term" value="F:thiamine pyrophosphate binding"/>
    <property type="evidence" value="ECO:0007669"/>
    <property type="project" value="TreeGrafter"/>
</dbReference>
<feature type="region of interest" description="Disordered" evidence="37">
    <location>
        <begin position="1097"/>
        <end position="1162"/>
    </location>
</feature>
<dbReference type="GO" id="GO:0019682">
    <property type="term" value="P:glyceraldehyde-3-phosphate metabolic process"/>
    <property type="evidence" value="ECO:0007669"/>
    <property type="project" value="UniProtKB-ARBA"/>
</dbReference>
<feature type="domain" description="RRM" evidence="38">
    <location>
        <begin position="453"/>
        <end position="533"/>
    </location>
</feature>
<dbReference type="SMART" id="SM00176">
    <property type="entry name" value="RAN"/>
    <property type="match status" value="1"/>
</dbReference>
<evidence type="ECO:0000256" key="32">
    <source>
        <dbReference type="ARBA" id="ARBA00023289"/>
    </source>
</evidence>
<feature type="domain" description="RRM" evidence="38">
    <location>
        <begin position="612"/>
        <end position="696"/>
    </location>
</feature>
<dbReference type="InterPro" id="IPR041591">
    <property type="entry name" value="OCRE"/>
</dbReference>
<sequence>MRISGGRSFSSRSGRGERRTQKHQAMAAIRKKLVIVGDGACGKTCLLIVFSKDQFPEVYVPTVFENYVADIEVDGKQVELALWDTAGQEDYDRLRPLSYPDTDVILMCFSVDSPDSLENIPEKWTPEVKHFCPNVPIILVGNKKDLRNDEHTRRELAKMKQEPVKFEDGKEMANRISAYGYQECSAKTKDGVREVFEMATRAALQAKKRGKKSTCLLERVQSRWISMDYERRGGRGDRTGRYGNTHKDHNFRDMDYRGYGQEDEEAGSEYDVRAEEDRPYGREGQSLGIRDFLPGRLQDRPGFHLRGDGQGDIGREGEELLWPPCSQSQPDLALPKLQREEDGSRFEQLLTGLQERGRGKGGRGFPENSAPHSGGRDGNWDRGGAHSEQMEYNTVRQREEDRFSRAAVKRRAFTVGTEEHSCGNAGPDLSLEELDQRDQDYRADLDHNQRPSSIIMLRMLPPNATANEIRAQLQEQGIQPREVRLMRNKSSGQSRGFAFVEFNVIQEATRWMETNQGVLLILGQRVSMHYSDPKPRANEDWLCNKVVREKCFKCSVPKSEAELKLPQLQRDLPIGLQKEGAQGLLPLPAPYPSSGPTVNPGQATPQPDVANDTLILRNLGPHTPVETILSALAPFATLSPSNVRLIKDKHTHLNRGFAFLQLSTIVEASQLLQILQALQPALSIDGKAIVVEFAKGSKRDVFLTDGSRVSAATVASTAIAAAQWAVTQTAQNGSGGGQSTDTAVYQQGAAVTYNQDGNEYSGLDGTMFKTQADARVAALPGAGKALMGAYTGAEAVTSGSAVVHPLSHTQTALFTTATTAPVTQVEIVGKPQPAAPCQPATPGTEHELQQYPVPDVSTYQYDESSGYYYDPLTGLYYDPNSQYYYNPHTQQYMYWDGEKHTYIPAAAGQSNSEGSPTSIGAVPSDSPFATLGSKEKKDKPKNKTAQQIAKDMERWAKSLNRHKENMRSVSSSPVVGSTSLPPGYTRAPGHSRLDDRRESASADAGYAVLEKKGALSERPQIFLDQIRQSTERSPPQQQGLVPAYSGESDSEEEGGDKEEKEGRMTDWVKLACLLCRRQFPSKEALIRHQQLSELHKQNLEQRRIQQESAGKERLADGPEPPDSKRRKFSPILTTMSDMDEDEVLSDGTLDGEEETHQGPGEDEKVQVCHLTQETISQGLSLLCRTGNGLGHAFVKVDLKDKGLNDIAAISSYTHLRFLDLSNNHLVDLAPLASLTQLLWLKASTSLLVDNNAVSCFKGQPFGQLTFLQWLSMAVNWLKDLDGLVGPALESLNLTGNGIQRVNDLQCGCFANLVTLELRGNHLETTDGINFPNLRRLYLAQNVIKDLKGLERLERLTTLHLRDNQLDSLDGLSPNMKCLQYLNVRGNLILDESALQCLGLVSKTLRALVVSENPLVETTDYRLSVLILLPQLERLDKDLVSEEEKTEARERIKRTRFSKKSPETMTSYHKPDEKTLQGLKDVANKLRIHSIKATCASNSGHPTSCCSAAELMSVLFFHTMRYKADDPRNQCNDRFVLSKGHAAPVLYAAWSEAGFVKESDLLNLRKIDCDLEGHPTPKLAFVDVATGSLGQGLGAACGMAYTGKHFDKSAYRVYCMMGDGECSEGSVWEAMAFASYYKLDNLVAIMDVNRLGQSEAAPLKHDMETYRKRCEAFGWNTYVVDGHDVEELCKAFWQAQQVKDKPTCIVAKTFKGKGLKNIEDLDNWHGKPIPKDRVDDLLKDLQAQIQVPNKTLCPELPKDDTAPADLSAISMPTPPEYKKGEKMATRRAYGLALAKLGQASKRVVALDGDTKNSTFSETFKKAFPDRYIECFIAEQNLVGVAIGCTTRDRTVAFASTFAAFFSRAYDQIRMGAISQSNVNLVGSHCGVSIGEDGPSQMALEDLAMFRAIPTCTVFYPSDAVSTEKAVELSANTKGICFIRTSRPDNEVIYLPDEKFEVGVAKVVRQSDSDCVTVIGAGVTLHEALAAADMLALEGKKIRVIDPFTIKPLDAATILSSARATGGQIITVEDHYKEGGLGEAVLSAVGKEPSIVVTRLAVTGVPRSGKSQELLDIFGISAKHIANAVRQTFAN</sequence>
<evidence type="ECO:0000256" key="24">
    <source>
        <dbReference type="ARBA" id="ARBA00023052"/>
    </source>
</evidence>
<feature type="region of interest" description="Disordered" evidence="37">
    <location>
        <begin position="964"/>
        <end position="999"/>
    </location>
</feature>
<evidence type="ECO:0000256" key="22">
    <source>
        <dbReference type="ARBA" id="ARBA00022842"/>
    </source>
</evidence>
<keyword evidence="31" id="KW-0449">Lipoprotein</keyword>
<comment type="cofactor">
    <cofactor evidence="5">
        <name>thiamine diphosphate</name>
        <dbReference type="ChEBI" id="CHEBI:58937"/>
    </cofactor>
</comment>
<dbReference type="SUPFAM" id="SSF52540">
    <property type="entry name" value="P-loop containing nucleoside triphosphate hydrolases"/>
    <property type="match status" value="1"/>
</dbReference>
<dbReference type="FunFam" id="3.40.50.300:FF:000095">
    <property type="entry name" value="Rho-related GTP-binding protein RhoC"/>
    <property type="match status" value="1"/>
</dbReference>
<dbReference type="InterPro" id="IPR020826">
    <property type="entry name" value="Transketolase_BS"/>
</dbReference>
<dbReference type="InterPro" id="IPR005475">
    <property type="entry name" value="Transketolase-like_Pyr-bd"/>
</dbReference>
<evidence type="ECO:0000256" key="36">
    <source>
        <dbReference type="PROSITE-ProRule" id="PRU00176"/>
    </source>
</evidence>
<evidence type="ECO:0000256" key="31">
    <source>
        <dbReference type="ARBA" id="ARBA00023288"/>
    </source>
</evidence>
<keyword evidence="19" id="KW-0677">Repeat</keyword>
<evidence type="ECO:0000256" key="13">
    <source>
        <dbReference type="ARBA" id="ARBA00022475"/>
    </source>
</evidence>
<dbReference type="FunFam" id="3.40.50.970:FF:000028">
    <property type="entry name" value="Transketolase isoform 1"/>
    <property type="match status" value="1"/>
</dbReference>
<dbReference type="InterPro" id="IPR035618">
    <property type="entry name" value="RBM10_OCRE"/>
</dbReference>
<evidence type="ECO:0000256" key="35">
    <source>
        <dbReference type="PROSITE-ProRule" id="PRU00042"/>
    </source>
</evidence>
<dbReference type="SMART" id="SM00173">
    <property type="entry name" value="RAS"/>
    <property type="match status" value="1"/>
</dbReference>
<dbReference type="InterPro" id="IPR034992">
    <property type="entry name" value="RBM10_RRM2"/>
</dbReference>
<evidence type="ECO:0000313" key="41">
    <source>
        <dbReference type="Proteomes" id="UP000327493"/>
    </source>
</evidence>
<dbReference type="Pfam" id="PF00076">
    <property type="entry name" value="RRM_1"/>
    <property type="match status" value="1"/>
</dbReference>
<dbReference type="Gene3D" id="3.40.50.300">
    <property type="entry name" value="P-loop containing nucleotide triphosphate hydrolases"/>
    <property type="match status" value="1"/>
</dbReference>
<dbReference type="CDD" id="cd16167">
    <property type="entry name" value="OCRE_RBM10"/>
    <property type="match status" value="1"/>
</dbReference>
<keyword evidence="15" id="KW-0963">Cytoplasm</keyword>
<keyword evidence="16" id="KW-0433">Leucine-rich repeat</keyword>
<dbReference type="InterPro" id="IPR029061">
    <property type="entry name" value="THDP-binding"/>
</dbReference>
<dbReference type="Gene3D" id="3.40.50.970">
    <property type="match status" value="2"/>
</dbReference>
<evidence type="ECO:0000256" key="17">
    <source>
        <dbReference type="ARBA" id="ARBA00022679"/>
    </source>
</evidence>
<evidence type="ECO:0000256" key="20">
    <source>
        <dbReference type="ARBA" id="ARBA00022741"/>
    </source>
</evidence>
<dbReference type="CDD" id="cd07033">
    <property type="entry name" value="TPP_PYR_DXS_TK_like"/>
    <property type="match status" value="1"/>
</dbReference>
<dbReference type="FunFam" id="3.80.10.10:FF:001051">
    <property type="entry name" value="Leucine-rich repeat-containing 23"/>
    <property type="match status" value="1"/>
</dbReference>
<dbReference type="Pfam" id="PF00456">
    <property type="entry name" value="Transketolase_N"/>
    <property type="match status" value="1"/>
</dbReference>
<feature type="region of interest" description="Disordered" evidence="37">
    <location>
        <begin position="1029"/>
        <end position="1062"/>
    </location>
</feature>
<dbReference type="PROSITE" id="PS50157">
    <property type="entry name" value="ZINC_FINGER_C2H2_2"/>
    <property type="match status" value="1"/>
</dbReference>
<dbReference type="FunFam" id="3.40.50.970:FF:000033">
    <property type="entry name" value="Transketolase isoform 1"/>
    <property type="match status" value="1"/>
</dbReference>
<gene>
    <name evidence="40" type="ORF">FQN60_001941</name>
</gene>
<dbReference type="NCBIfam" id="NF004559">
    <property type="entry name" value="PRK05899.2-5"/>
    <property type="match status" value="1"/>
</dbReference>
<dbReference type="Pfam" id="PF23217">
    <property type="entry name" value="DUF7066"/>
    <property type="match status" value="1"/>
</dbReference>
<dbReference type="SUPFAM" id="SSF54928">
    <property type="entry name" value="RNA-binding domain, RBD"/>
    <property type="match status" value="2"/>
</dbReference>
<feature type="region of interest" description="Disordered" evidence="37">
    <location>
        <begin position="353"/>
        <end position="385"/>
    </location>
</feature>
<dbReference type="GO" id="GO:0004802">
    <property type="term" value="F:transketolase activity"/>
    <property type="evidence" value="ECO:0007669"/>
    <property type="project" value="UniProtKB-EC"/>
</dbReference>
<dbReference type="PROSITE" id="PS00801">
    <property type="entry name" value="TRANSKETOLASE_1"/>
    <property type="match status" value="1"/>
</dbReference>
<keyword evidence="35" id="KW-0863">Zinc-finger</keyword>
<comment type="caution">
    <text evidence="40">The sequence shown here is derived from an EMBL/GenBank/DDBJ whole genome shotgun (WGS) entry which is preliminary data.</text>
</comment>
<evidence type="ECO:0000256" key="37">
    <source>
        <dbReference type="SAM" id="MobiDB-lite"/>
    </source>
</evidence>
<comment type="cofactor">
    <cofactor evidence="3">
        <name>Co(2+)</name>
        <dbReference type="ChEBI" id="CHEBI:48828"/>
    </cofactor>
</comment>
<dbReference type="InterPro" id="IPR009014">
    <property type="entry name" value="Transketo_C/PFOR_II"/>
</dbReference>
<dbReference type="Gene3D" id="3.30.70.330">
    <property type="match status" value="2"/>
</dbReference>
<keyword evidence="29" id="KW-0206">Cytoskeleton</keyword>
<keyword evidence="41" id="KW-1185">Reference proteome</keyword>
<feature type="region of interest" description="Disordered" evidence="37">
    <location>
        <begin position="1"/>
        <end position="22"/>
    </location>
</feature>
<evidence type="ECO:0000256" key="8">
    <source>
        <dbReference type="ARBA" id="ARBA00007131"/>
    </source>
</evidence>
<feature type="compositionally biased region" description="Low complexity" evidence="37">
    <location>
        <begin position="1"/>
        <end position="13"/>
    </location>
</feature>
<evidence type="ECO:0000256" key="29">
    <source>
        <dbReference type="ARBA" id="ARBA00023212"/>
    </source>
</evidence>
<dbReference type="Pfam" id="PF17780">
    <property type="entry name" value="OCRE"/>
    <property type="match status" value="1"/>
</dbReference>
<keyword evidence="35" id="KW-0862">Zinc</keyword>
<comment type="cofactor">
    <cofactor evidence="1">
        <name>Ca(2+)</name>
        <dbReference type="ChEBI" id="CHEBI:29108"/>
    </cofactor>
</comment>
<dbReference type="Pfam" id="PF00071">
    <property type="entry name" value="Ras"/>
    <property type="match status" value="1"/>
</dbReference>
<keyword evidence="23" id="KW-0282">Flagellum</keyword>
<feature type="region of interest" description="Disordered" evidence="37">
    <location>
        <begin position="236"/>
        <end position="255"/>
    </location>
</feature>
<evidence type="ECO:0000256" key="27">
    <source>
        <dbReference type="ARBA" id="ARBA00023134"/>
    </source>
</evidence>
<evidence type="ECO:0000256" key="10">
    <source>
        <dbReference type="ARBA" id="ARBA00011738"/>
    </source>
</evidence>
<dbReference type="PROSITE" id="PS51450">
    <property type="entry name" value="LRR"/>
    <property type="match status" value="3"/>
</dbReference>
<keyword evidence="21" id="KW-0106">Calcium</keyword>
<dbReference type="PROSITE" id="PS50102">
    <property type="entry name" value="RRM"/>
    <property type="match status" value="2"/>
</dbReference>
<evidence type="ECO:0000256" key="4">
    <source>
        <dbReference type="ARBA" id="ARBA00001946"/>
    </source>
</evidence>
<dbReference type="Pfam" id="PF02779">
    <property type="entry name" value="Transket_pyr"/>
    <property type="match status" value="1"/>
</dbReference>
<evidence type="ECO:0000256" key="16">
    <source>
        <dbReference type="ARBA" id="ARBA00022614"/>
    </source>
</evidence>
<dbReference type="InterPro" id="IPR032675">
    <property type="entry name" value="LRR_dom_sf"/>
</dbReference>
<evidence type="ECO:0000256" key="1">
    <source>
        <dbReference type="ARBA" id="ARBA00001913"/>
    </source>
</evidence>
<feature type="region of interest" description="Disordered" evidence="37">
    <location>
        <begin position="906"/>
        <end position="947"/>
    </location>
</feature>
<feature type="compositionally biased region" description="Basic and acidic residues" evidence="37">
    <location>
        <begin position="270"/>
        <end position="281"/>
    </location>
</feature>
<evidence type="ECO:0000259" key="39">
    <source>
        <dbReference type="PROSITE" id="PS50157"/>
    </source>
</evidence>
<dbReference type="InterPro" id="IPR005474">
    <property type="entry name" value="Transketolase_N"/>
</dbReference>
<dbReference type="InterPro" id="IPR055494">
    <property type="entry name" value="DUF7066"/>
</dbReference>
<dbReference type="InterPro" id="IPR001806">
    <property type="entry name" value="Small_GTPase"/>
</dbReference>
<name>A0A5J5D8I5_9PERO</name>
<evidence type="ECO:0000256" key="33">
    <source>
        <dbReference type="ARBA" id="ARBA00057048"/>
    </source>
</evidence>